<accession>A0ABD0XWJ4</accession>
<gene>
    <name evidence="2" type="ORF">AAG570_005927</name>
</gene>
<feature type="compositionally biased region" description="Basic residues" evidence="1">
    <location>
        <begin position="240"/>
        <end position="253"/>
    </location>
</feature>
<proteinExistence type="predicted"/>
<dbReference type="EMBL" id="JBFDAA010000019">
    <property type="protein sequence ID" value="KAL1115637.1"/>
    <property type="molecule type" value="Genomic_DNA"/>
</dbReference>
<comment type="caution">
    <text evidence="2">The sequence shown here is derived from an EMBL/GenBank/DDBJ whole genome shotgun (WGS) entry which is preliminary data.</text>
</comment>
<feature type="region of interest" description="Disordered" evidence="1">
    <location>
        <begin position="240"/>
        <end position="272"/>
    </location>
</feature>
<name>A0ABD0XWJ4_9HEMI</name>
<organism evidence="2 3">
    <name type="scientific">Ranatra chinensis</name>
    <dbReference type="NCBI Taxonomy" id="642074"/>
    <lineage>
        <taxon>Eukaryota</taxon>
        <taxon>Metazoa</taxon>
        <taxon>Ecdysozoa</taxon>
        <taxon>Arthropoda</taxon>
        <taxon>Hexapoda</taxon>
        <taxon>Insecta</taxon>
        <taxon>Pterygota</taxon>
        <taxon>Neoptera</taxon>
        <taxon>Paraneoptera</taxon>
        <taxon>Hemiptera</taxon>
        <taxon>Heteroptera</taxon>
        <taxon>Panheteroptera</taxon>
        <taxon>Nepomorpha</taxon>
        <taxon>Nepidae</taxon>
        <taxon>Ranatrinae</taxon>
        <taxon>Ranatra</taxon>
    </lineage>
</organism>
<dbReference type="AlphaFoldDB" id="A0ABD0XWJ4"/>
<dbReference type="Proteomes" id="UP001558652">
    <property type="component" value="Unassembled WGS sequence"/>
</dbReference>
<sequence length="332" mass="36795">MPPDTSELSEEAIQLRFLRQRYARLPDVAISLCYTALFGESIHLCYLRQLRYPLLLYGYTTMLSGGGKVVVSVCDYQAEGLGFDSLRGQFWLKARLAYRPLGAHKFASERETVGLTTLSYYVTTESYKNDMDQYIPACNVRHDSVFMLPVVAPEPGDGISSSEAVVIASEPSSVHSLGAVLSGSRLSSRSRWPMCPALQVDSARGVAVLQPPAAAAPSPVVKTKPDLALTWTAFLARLRRPSHKRPRKRHRDQLRRSAGGDSRNSASGRNAPGMVSEFQLAESESPRLESTVREPAYSQRVALTLRESVYSQRFVFTLRESAYSQTVALTLR</sequence>
<protein>
    <submittedName>
        <fullName evidence="2">Uncharacterized protein</fullName>
    </submittedName>
</protein>
<evidence type="ECO:0000256" key="1">
    <source>
        <dbReference type="SAM" id="MobiDB-lite"/>
    </source>
</evidence>
<reference evidence="2 3" key="1">
    <citation type="submission" date="2024-07" db="EMBL/GenBank/DDBJ databases">
        <title>Chromosome-level genome assembly of the water stick insect Ranatra chinensis (Heteroptera: Nepidae).</title>
        <authorList>
            <person name="Liu X."/>
        </authorList>
    </citation>
    <scope>NUCLEOTIDE SEQUENCE [LARGE SCALE GENOMIC DNA]</scope>
    <source>
        <strain evidence="2">Cailab_2021Rc</strain>
        <tissue evidence="2">Muscle</tissue>
    </source>
</reference>
<evidence type="ECO:0000313" key="3">
    <source>
        <dbReference type="Proteomes" id="UP001558652"/>
    </source>
</evidence>
<keyword evidence="3" id="KW-1185">Reference proteome</keyword>
<evidence type="ECO:0000313" key="2">
    <source>
        <dbReference type="EMBL" id="KAL1115637.1"/>
    </source>
</evidence>